<keyword evidence="4" id="KW-1185">Reference proteome</keyword>
<dbReference type="EMBL" id="CP113089">
    <property type="protein sequence ID" value="WAB82347.1"/>
    <property type="molecule type" value="Genomic_DNA"/>
</dbReference>
<proteinExistence type="inferred from homology"/>
<name>A0A9E8MMQ1_9MICO</name>
<comment type="cofactor">
    <cofactor evidence="1">
        <name>Fe(2+)</name>
        <dbReference type="ChEBI" id="CHEBI:29033"/>
    </cofactor>
</comment>
<feature type="transmembrane region" description="Helical" evidence="1">
    <location>
        <begin position="52"/>
        <end position="76"/>
    </location>
</feature>
<feature type="transmembrane region" description="Helical" evidence="1">
    <location>
        <begin position="178"/>
        <end position="199"/>
    </location>
</feature>
<feature type="transmembrane region" description="Helical" evidence="1">
    <location>
        <begin position="88"/>
        <end position="110"/>
    </location>
</feature>
<protein>
    <recommendedName>
        <fullName evidence="1">Probable beta-carotene 15,15'-dioxygenase</fullName>
        <ecNumber evidence="1">1.13.11.63</ecNumber>
    </recommendedName>
</protein>
<feature type="region of interest" description="Disordered" evidence="2">
    <location>
        <begin position="1"/>
        <end position="24"/>
    </location>
</feature>
<sequence>MTLAAPRARRRAPAPSAAPAGASRRPPETLVFLVAALATALAFLLAAPEPPIALQIAVIAVLATVLGLPHGALDPLIARRLGYWRGPIGFAVFNLGYGAVAVAVLGLWLLAPVPSLVLFLTVSAVHFGGDWHRASGRVARPIARTLAGAALLSMPALRDEQAVADLYAVLAGEGARQVAAVQAALGPALLIALVVVAALAARRAPHEGLELVATAALGLLAPPLMFFIVYFCTLHSARHLREGFVEEAATPRRTLALVVVAYTVIPVAGAAVFLATTGAGPSLDDRLLQVVFIGLAALTVPHMVLVALGDRAAAAHPEQSVRQHREFAGRRGRPSSPGLR</sequence>
<feature type="transmembrane region" description="Helical" evidence="1">
    <location>
        <begin position="29"/>
        <end position="46"/>
    </location>
</feature>
<gene>
    <name evidence="3" type="ORF">OVN18_04915</name>
</gene>
<feature type="binding site" evidence="1">
    <location>
        <position position="126"/>
    </location>
    <ligand>
        <name>Fe cation</name>
        <dbReference type="ChEBI" id="CHEBI:24875"/>
    </ligand>
</feature>
<dbReference type="GO" id="GO:0016121">
    <property type="term" value="P:carotene catabolic process"/>
    <property type="evidence" value="ECO:0007669"/>
    <property type="project" value="UniProtKB-UniRule"/>
</dbReference>
<dbReference type="RefSeq" id="WP_267782336.1">
    <property type="nucleotide sequence ID" value="NZ_CP113089.1"/>
</dbReference>
<reference evidence="3" key="1">
    <citation type="submission" date="2022-11" db="EMBL/GenBank/DDBJ databases">
        <title>Description of Microcella daejonensis nov. sp, isolated from riverside soil.</title>
        <authorList>
            <person name="Molina K.M."/>
            <person name="Kim S.B."/>
        </authorList>
    </citation>
    <scope>NUCLEOTIDE SEQUENCE</scope>
    <source>
        <strain evidence="3">MMS21-STM12</strain>
    </source>
</reference>
<keyword evidence="1" id="KW-1133">Transmembrane helix</keyword>
<dbReference type="NCBIfam" id="TIGR03753">
    <property type="entry name" value="blh_monoox"/>
    <property type="match status" value="1"/>
</dbReference>
<accession>A0A9E8MMQ1</accession>
<dbReference type="AlphaFoldDB" id="A0A9E8MMQ1"/>
<comment type="catalytic activity">
    <reaction evidence="1">
        <text>all-trans-beta-carotene + O2 = 2 all-trans-retinal</text>
        <dbReference type="Rhea" id="RHEA:32887"/>
        <dbReference type="ChEBI" id="CHEBI:15379"/>
        <dbReference type="ChEBI" id="CHEBI:17579"/>
        <dbReference type="ChEBI" id="CHEBI:17898"/>
        <dbReference type="EC" id="1.13.11.63"/>
    </reaction>
</comment>
<keyword evidence="1" id="KW-0560">Oxidoreductase</keyword>
<feature type="transmembrane region" description="Helical" evidence="1">
    <location>
        <begin position="211"/>
        <end position="233"/>
    </location>
</feature>
<keyword evidence="1" id="KW-0408">Iron</keyword>
<evidence type="ECO:0000256" key="1">
    <source>
        <dbReference type="HAMAP-Rule" id="MF_02093"/>
    </source>
</evidence>
<feature type="compositionally biased region" description="Low complexity" evidence="2">
    <location>
        <begin position="13"/>
        <end position="24"/>
    </location>
</feature>
<feature type="region of interest" description="Disordered" evidence="2">
    <location>
        <begin position="317"/>
        <end position="340"/>
    </location>
</feature>
<dbReference type="Pfam" id="PF15461">
    <property type="entry name" value="BCD"/>
    <property type="match status" value="1"/>
</dbReference>
<keyword evidence="1" id="KW-1003">Cell membrane</keyword>
<feature type="binding site" evidence="1">
    <location>
        <position position="239"/>
    </location>
    <ligand>
        <name>Fe cation</name>
        <dbReference type="ChEBI" id="CHEBI:24875"/>
    </ligand>
</feature>
<dbReference type="GO" id="GO:0005506">
    <property type="term" value="F:iron ion binding"/>
    <property type="evidence" value="ECO:0007669"/>
    <property type="project" value="UniProtKB-UniRule"/>
</dbReference>
<keyword evidence="1" id="KW-0812">Transmembrane</keyword>
<dbReference type="HAMAP" id="MF_02093">
    <property type="entry name" value="Beta_carotene_diox"/>
    <property type="match status" value="1"/>
</dbReference>
<feature type="binding site" evidence="1">
    <location>
        <position position="70"/>
    </location>
    <ligand>
        <name>Fe cation</name>
        <dbReference type="ChEBI" id="CHEBI:24875"/>
    </ligand>
</feature>
<dbReference type="KEGG" id="mdb:OVN18_04915"/>
<comment type="subcellular location">
    <subcellularLocation>
        <location evidence="1">Cell membrane</location>
        <topology evidence="1">Multi-pass membrane protein</topology>
    </subcellularLocation>
</comment>
<evidence type="ECO:0000313" key="4">
    <source>
        <dbReference type="Proteomes" id="UP001164706"/>
    </source>
</evidence>
<comment type="function">
    <text evidence="1">Catalyzes the cleavage of beta-carotene at its central double bond (15,15') to yield two molecules of all-trans-retinal.</text>
</comment>
<evidence type="ECO:0000313" key="3">
    <source>
        <dbReference type="EMBL" id="WAB82347.1"/>
    </source>
</evidence>
<dbReference type="GO" id="GO:0003834">
    <property type="term" value="F:beta-carotene 15,15'-dioxygenase activity"/>
    <property type="evidence" value="ECO:0007669"/>
    <property type="project" value="UniProtKB-EC"/>
</dbReference>
<dbReference type="GO" id="GO:0005886">
    <property type="term" value="C:plasma membrane"/>
    <property type="evidence" value="ECO:0007669"/>
    <property type="project" value="UniProtKB-SubCell"/>
</dbReference>
<keyword evidence="1" id="KW-0223">Dioxygenase</keyword>
<dbReference type="EC" id="1.13.11.63" evidence="1"/>
<dbReference type="GO" id="GO:0010436">
    <property type="term" value="F:carotenoid dioxygenase activity"/>
    <property type="evidence" value="ECO:0007669"/>
    <property type="project" value="UniProtKB-UniRule"/>
</dbReference>
<feature type="transmembrane region" description="Helical" evidence="1">
    <location>
        <begin position="287"/>
        <end position="308"/>
    </location>
</feature>
<dbReference type="InterPro" id="IPR022270">
    <property type="entry name" value="Blh_diox"/>
</dbReference>
<keyword evidence="1" id="KW-0479">Metal-binding</keyword>
<comment type="similarity">
    <text evidence="1">Belongs to the Brp/Blh beta-carotene diooxygenase family.</text>
</comment>
<feature type="transmembrane region" description="Helical" evidence="1">
    <location>
        <begin position="116"/>
        <end position="134"/>
    </location>
</feature>
<keyword evidence="1" id="KW-0472">Membrane</keyword>
<feature type="compositionally biased region" description="Basic and acidic residues" evidence="2">
    <location>
        <begin position="319"/>
        <end position="329"/>
    </location>
</feature>
<feature type="transmembrane region" description="Helical" evidence="1">
    <location>
        <begin position="254"/>
        <end position="275"/>
    </location>
</feature>
<feature type="binding site" evidence="1">
    <location>
        <position position="235"/>
    </location>
    <ligand>
        <name>Fe cation</name>
        <dbReference type="ChEBI" id="CHEBI:24875"/>
    </ligand>
</feature>
<organism evidence="3 4">
    <name type="scientific">Microcella daejeonensis</name>
    <dbReference type="NCBI Taxonomy" id="2994971"/>
    <lineage>
        <taxon>Bacteria</taxon>
        <taxon>Bacillati</taxon>
        <taxon>Actinomycetota</taxon>
        <taxon>Actinomycetes</taxon>
        <taxon>Micrococcales</taxon>
        <taxon>Microbacteriaceae</taxon>
        <taxon>Microcella</taxon>
    </lineage>
</organism>
<evidence type="ECO:0000256" key="2">
    <source>
        <dbReference type="SAM" id="MobiDB-lite"/>
    </source>
</evidence>
<dbReference type="Proteomes" id="UP001164706">
    <property type="component" value="Chromosome"/>
</dbReference>